<accession>A0A4P8C9P7</accession>
<sequence>MGYSFEITSSIDLLNELSCRVDDYNNNNLSSGKAVVCSIFCWHLVEWIYHEYDDQLSEFKRLRDFQEYVKKACVSLSFIQAVANGSKHRGINRYKPAVRSTERKNGAFSSGFSNDFDISHLVMEIEDGKFVYFQEEINKALSFLKSYLNGLTNNPLINKE</sequence>
<dbReference type="EMBL" id="CP031919">
    <property type="protein sequence ID" value="QCH95889.1"/>
    <property type="molecule type" value="Genomic_DNA"/>
</dbReference>
<dbReference type="RefSeq" id="WP_000542348.1">
    <property type="nucleotide sequence ID" value="NZ_CP031919.1"/>
</dbReference>
<protein>
    <submittedName>
        <fullName evidence="1">Uncharacterized protein</fullName>
    </submittedName>
</protein>
<dbReference type="AlphaFoldDB" id="A0A4P8C9P7"/>
<evidence type="ECO:0000313" key="1">
    <source>
        <dbReference type="EMBL" id="QCH95889.1"/>
    </source>
</evidence>
<proteinExistence type="predicted"/>
<reference evidence="1 2" key="1">
    <citation type="submission" date="2018-08" db="EMBL/GenBank/DDBJ databases">
        <title>Food and Water Consortium WGS.</title>
        <authorList>
            <person name="Tyson S."/>
            <person name="Peterson C.-L."/>
            <person name="Olson A."/>
            <person name="Tyler S."/>
            <person name="Cabral J."/>
            <person name="Lynch T."/>
            <person name="Knox N."/>
            <person name="Van Domselaar G."/>
            <person name="Graham M."/>
        </authorList>
    </citation>
    <scope>NUCLEOTIDE SEQUENCE [LARGE SCALE GENOMIC DNA]</scope>
    <source>
        <strain evidence="1 2">FWSEC0002</strain>
    </source>
</reference>
<evidence type="ECO:0000313" key="2">
    <source>
        <dbReference type="Proteomes" id="UP000310529"/>
    </source>
</evidence>
<dbReference type="Proteomes" id="UP000310529">
    <property type="component" value="Chromosome"/>
</dbReference>
<gene>
    <name evidence="1" type="ORF">CCU01_025825</name>
</gene>
<name>A0A4P8C9P7_ECOLX</name>
<organism evidence="1 2">
    <name type="scientific">Escherichia coli O145:NM</name>
    <dbReference type="NCBI Taxonomy" id="991919"/>
    <lineage>
        <taxon>Bacteria</taxon>
        <taxon>Pseudomonadati</taxon>
        <taxon>Pseudomonadota</taxon>
        <taxon>Gammaproteobacteria</taxon>
        <taxon>Enterobacterales</taxon>
        <taxon>Enterobacteriaceae</taxon>
        <taxon>Escherichia</taxon>
    </lineage>
</organism>